<dbReference type="RefSeq" id="WP_345340392.1">
    <property type="nucleotide sequence ID" value="NZ_BAABLI010000014.1"/>
</dbReference>
<evidence type="ECO:0000256" key="1">
    <source>
        <dbReference type="SAM" id="Phobius"/>
    </source>
</evidence>
<keyword evidence="1" id="KW-1133">Transmembrane helix</keyword>
<dbReference type="Proteomes" id="UP001597380">
    <property type="component" value="Unassembled WGS sequence"/>
</dbReference>
<keyword evidence="1" id="KW-0812">Transmembrane</keyword>
<keyword evidence="1" id="KW-0472">Membrane</keyword>
<evidence type="ECO:0000313" key="2">
    <source>
        <dbReference type="EMBL" id="MFD2095536.1"/>
    </source>
</evidence>
<gene>
    <name evidence="2" type="ORF">ACFSJ3_06015</name>
</gene>
<feature type="transmembrane region" description="Helical" evidence="1">
    <location>
        <begin position="20"/>
        <end position="51"/>
    </location>
</feature>
<keyword evidence="3" id="KW-1185">Reference proteome</keyword>
<comment type="caution">
    <text evidence="2">The sequence shown here is derived from an EMBL/GenBank/DDBJ whole genome shotgun (WGS) entry which is preliminary data.</text>
</comment>
<protein>
    <submittedName>
        <fullName evidence="2">Uncharacterized protein</fullName>
    </submittedName>
</protein>
<reference evidence="3" key="1">
    <citation type="journal article" date="2019" name="Int. J. Syst. Evol. Microbiol.">
        <title>The Global Catalogue of Microorganisms (GCM) 10K type strain sequencing project: providing services to taxonomists for standard genome sequencing and annotation.</title>
        <authorList>
            <consortium name="The Broad Institute Genomics Platform"/>
            <consortium name="The Broad Institute Genome Sequencing Center for Infectious Disease"/>
            <person name="Wu L."/>
            <person name="Ma J."/>
        </authorList>
    </citation>
    <scope>NUCLEOTIDE SEQUENCE [LARGE SCALE GENOMIC DNA]</scope>
    <source>
        <strain evidence="3">CGMCC 1.10992</strain>
    </source>
</reference>
<name>A0ABW4XJ24_9GAMM</name>
<proteinExistence type="predicted"/>
<organism evidence="2 3">
    <name type="scientific">Corallincola platygyrae</name>
    <dbReference type="NCBI Taxonomy" id="1193278"/>
    <lineage>
        <taxon>Bacteria</taxon>
        <taxon>Pseudomonadati</taxon>
        <taxon>Pseudomonadota</taxon>
        <taxon>Gammaproteobacteria</taxon>
        <taxon>Alteromonadales</taxon>
        <taxon>Psychromonadaceae</taxon>
        <taxon>Corallincola</taxon>
    </lineage>
</organism>
<dbReference type="EMBL" id="JBHUHT010000009">
    <property type="protein sequence ID" value="MFD2095536.1"/>
    <property type="molecule type" value="Genomic_DNA"/>
</dbReference>
<accession>A0ABW4XJ24</accession>
<evidence type="ECO:0000313" key="3">
    <source>
        <dbReference type="Proteomes" id="UP001597380"/>
    </source>
</evidence>
<sequence length="90" mass="9959">MSGYKKTLSPYQKQKYRSAIVGYAIAITSFLAAINGVLTIAMGFVSLYGLVTGSYSLLLARFNYDEEDADMVEQHTLRATVKTHSDSNKK</sequence>